<dbReference type="EnsemblMetazoa" id="XM_016805765.2">
    <property type="protein sequence ID" value="XP_016661254.1"/>
    <property type="gene ID" value="LOC107884175"/>
</dbReference>
<keyword evidence="7" id="KW-1185">Reference proteome</keyword>
<dbReference type="Gene3D" id="2.60.120.920">
    <property type="match status" value="1"/>
</dbReference>
<evidence type="ECO:0008006" key="8">
    <source>
        <dbReference type="Google" id="ProtNLM"/>
    </source>
</evidence>
<dbReference type="AlphaFoldDB" id="A0A8R2H8W3"/>
<dbReference type="Pfam" id="PF12937">
    <property type="entry name" value="F-box-like"/>
    <property type="match status" value="1"/>
</dbReference>
<dbReference type="InterPro" id="IPR043136">
    <property type="entry name" value="B30.2/SPRY_sf"/>
</dbReference>
<dbReference type="PROSITE" id="PS50188">
    <property type="entry name" value="B302_SPRY"/>
    <property type="match status" value="1"/>
</dbReference>
<dbReference type="Pfam" id="PF00622">
    <property type="entry name" value="SPRY"/>
    <property type="match status" value="1"/>
</dbReference>
<keyword evidence="2" id="KW-0770">Synapse</keyword>
<dbReference type="InterPro" id="IPR050672">
    <property type="entry name" value="FBXO45-Fsn/SPSB_families"/>
</dbReference>
<sequence length="294" mass="33281">MNVCDAPQPQYLPDLVLDIIFSNLKLSDLYSCMLVCRNWNRAINRGRSELWKLLCRRELTEELLNSKDLSSLQSHKDKLRALYNSWNPEDCSKYISVSNHGFTFISRLNKDRFINGYHVIDNFHSSTFPMFFPGIVMMSTDMIRTKTGYTTGKHIWEITFNGPLGGVAMIGVSTKEAPLHCIGFKPLLGANKHSWGWNLVSNDLEHNAISHGNYPLLKNAPKYKLGEKLLLVLDCDNGTLHFEKCDVFLGIAFKNLPKTKLYPSVSVVHSDSNVSVLYISNTGSARQQSGQTQF</sequence>
<comment type="subcellular location">
    <subcellularLocation>
        <location evidence="3">Synapse</location>
    </subcellularLocation>
</comment>
<proteinExistence type="predicted"/>
<evidence type="ECO:0000256" key="2">
    <source>
        <dbReference type="ARBA" id="ARBA00023018"/>
    </source>
</evidence>
<reference evidence="7" key="1">
    <citation type="submission" date="2010-06" db="EMBL/GenBank/DDBJ databases">
        <authorList>
            <person name="Jiang H."/>
            <person name="Abraham K."/>
            <person name="Ali S."/>
            <person name="Alsbrooks S.L."/>
            <person name="Anim B.N."/>
            <person name="Anosike U.S."/>
            <person name="Attaway T."/>
            <person name="Bandaranaike D.P."/>
            <person name="Battles P.K."/>
            <person name="Bell S.N."/>
            <person name="Bell A.V."/>
            <person name="Beltran B."/>
            <person name="Bickham C."/>
            <person name="Bustamante Y."/>
            <person name="Caleb T."/>
            <person name="Canada A."/>
            <person name="Cardenas V."/>
            <person name="Carter K."/>
            <person name="Chacko J."/>
            <person name="Chandrabose M.N."/>
            <person name="Chavez D."/>
            <person name="Chavez A."/>
            <person name="Chen L."/>
            <person name="Chu H.-S."/>
            <person name="Claassen K.J."/>
            <person name="Cockrell R."/>
            <person name="Collins M."/>
            <person name="Cooper J.A."/>
            <person name="Cree A."/>
            <person name="Curry S.M."/>
            <person name="Da Y."/>
            <person name="Dao M.D."/>
            <person name="Das B."/>
            <person name="Davila M.-L."/>
            <person name="Davy-Carroll L."/>
            <person name="Denson S."/>
            <person name="Dinh H."/>
            <person name="Ebong V.E."/>
            <person name="Edwards J.R."/>
            <person name="Egan A."/>
            <person name="El-Daye J."/>
            <person name="Escobedo L."/>
            <person name="Fernandez S."/>
            <person name="Fernando P.R."/>
            <person name="Flagg N."/>
            <person name="Forbes L.D."/>
            <person name="Fowler R.G."/>
            <person name="Fu Q."/>
            <person name="Gabisi R.A."/>
            <person name="Ganer J."/>
            <person name="Garbino Pronczuk A."/>
            <person name="Garcia R.M."/>
            <person name="Garner T."/>
            <person name="Garrett T.E."/>
            <person name="Gonzalez D.A."/>
            <person name="Hamid H."/>
            <person name="Hawkins E.S."/>
            <person name="Hirani K."/>
            <person name="Hogues M.E."/>
            <person name="Hollins B."/>
            <person name="Hsiao C.-H."/>
            <person name="Jabil R."/>
            <person name="James M.L."/>
            <person name="Jhangiani S.N."/>
            <person name="Johnson B."/>
            <person name="Johnson Q."/>
            <person name="Joshi V."/>
            <person name="Kalu J.B."/>
            <person name="Kam C."/>
            <person name="Kashfia A."/>
            <person name="Keebler J."/>
            <person name="Kisamo H."/>
            <person name="Kovar C.L."/>
            <person name="Lago L.A."/>
            <person name="Lai C.-Y."/>
            <person name="Laidlaw J."/>
            <person name="Lara F."/>
            <person name="Le T.-K."/>
            <person name="Lee S.L."/>
            <person name="Legall F.H."/>
            <person name="Lemon S.J."/>
            <person name="Lewis L.R."/>
            <person name="Li B."/>
            <person name="Liu Y."/>
            <person name="Liu Y.-S."/>
            <person name="Lopez J."/>
            <person name="Lozado R.J."/>
            <person name="Lu J."/>
            <person name="Madu R.C."/>
            <person name="Maheshwari M."/>
            <person name="Maheshwari R."/>
            <person name="Malloy K."/>
            <person name="Martinez E."/>
            <person name="Mathew T."/>
            <person name="Mercado I.C."/>
            <person name="Mercado C."/>
            <person name="Meyer B."/>
            <person name="Montgomery K."/>
            <person name="Morgan M.B."/>
            <person name="Munidasa M."/>
            <person name="Nazareth L.V."/>
            <person name="Nelson J."/>
            <person name="Ng B.M."/>
            <person name="Nguyen N.B."/>
            <person name="Nguyen P.Q."/>
            <person name="Nguyen T."/>
            <person name="Obregon M."/>
            <person name="Okwuonu G.O."/>
            <person name="Onwere C.G."/>
            <person name="Orozco G."/>
            <person name="Parra A."/>
            <person name="Patel S."/>
            <person name="Patil S."/>
            <person name="Perez A."/>
            <person name="Perez Y."/>
            <person name="Pham C."/>
            <person name="Primus E.L."/>
            <person name="Pu L.-L."/>
            <person name="Puazo M."/>
            <person name="Qin X."/>
            <person name="Quiroz J.B."/>
            <person name="Reese J."/>
            <person name="Richards S."/>
            <person name="Rives C.M."/>
            <person name="Robberts R."/>
            <person name="Ruiz S.J."/>
            <person name="Ruiz M.J."/>
            <person name="Santibanez J."/>
            <person name="Schneider B.W."/>
            <person name="Sisson I."/>
            <person name="Smith M."/>
            <person name="Sodergren E."/>
            <person name="Song X.-Z."/>
            <person name="Song B.B."/>
            <person name="Summersgill H."/>
            <person name="Thelus R."/>
            <person name="Thornton R.D."/>
            <person name="Trejos Z.Y."/>
            <person name="Usmani K."/>
            <person name="Vattathil S."/>
            <person name="Villasana D."/>
            <person name="Walker D.L."/>
            <person name="Wang S."/>
            <person name="Wang K."/>
            <person name="White C.S."/>
            <person name="Williams A.C."/>
            <person name="Williamson J."/>
            <person name="Wilson K."/>
            <person name="Woghiren I.O."/>
            <person name="Woodworth J.R."/>
            <person name="Worley K.C."/>
            <person name="Wright R.A."/>
            <person name="Wu W."/>
            <person name="Young L."/>
            <person name="Zhang L."/>
            <person name="Zhang J."/>
            <person name="Zhu Y."/>
            <person name="Muzny D.M."/>
            <person name="Weinstock G."/>
            <person name="Gibbs R.A."/>
        </authorList>
    </citation>
    <scope>NUCLEOTIDE SEQUENCE [LARGE SCALE GENOMIC DNA]</scope>
    <source>
        <strain evidence="7">LSR1</strain>
    </source>
</reference>
<dbReference type="GO" id="GO:0045202">
    <property type="term" value="C:synapse"/>
    <property type="evidence" value="ECO:0007669"/>
    <property type="project" value="UniProtKB-SubCell"/>
</dbReference>
<dbReference type="GO" id="GO:0019005">
    <property type="term" value="C:SCF ubiquitin ligase complex"/>
    <property type="evidence" value="ECO:0007669"/>
    <property type="project" value="TreeGrafter"/>
</dbReference>
<dbReference type="InterPro" id="IPR003877">
    <property type="entry name" value="SPRY_dom"/>
</dbReference>
<evidence type="ECO:0000259" key="5">
    <source>
        <dbReference type="PROSITE" id="PS50188"/>
    </source>
</evidence>
<protein>
    <recommendedName>
        <fullName evidence="8">F-box/SPRY domain-containing protein 1</fullName>
    </recommendedName>
</protein>
<keyword evidence="1" id="KW-0524">Neurogenesis</keyword>
<dbReference type="InterPro" id="IPR001810">
    <property type="entry name" value="F-box_dom"/>
</dbReference>
<feature type="domain" description="B30.2/SPRY" evidence="5">
    <location>
        <begin position="64"/>
        <end position="283"/>
    </location>
</feature>
<evidence type="ECO:0000256" key="3">
    <source>
        <dbReference type="ARBA" id="ARBA00034103"/>
    </source>
</evidence>
<dbReference type="GeneID" id="107884175"/>
<dbReference type="PANTHER" id="PTHR12245:SF7">
    <property type="entry name" value="F-BOX_SPRY DOMAIN-CONTAINING PROTEIN 1"/>
    <property type="match status" value="1"/>
</dbReference>
<dbReference type="PROSITE" id="PS50181">
    <property type="entry name" value="FBOX"/>
    <property type="match status" value="1"/>
</dbReference>
<dbReference type="Proteomes" id="UP000007819">
    <property type="component" value="Chromosome X"/>
</dbReference>
<organism evidence="6 7">
    <name type="scientific">Acyrthosiphon pisum</name>
    <name type="common">Pea aphid</name>
    <dbReference type="NCBI Taxonomy" id="7029"/>
    <lineage>
        <taxon>Eukaryota</taxon>
        <taxon>Metazoa</taxon>
        <taxon>Ecdysozoa</taxon>
        <taxon>Arthropoda</taxon>
        <taxon>Hexapoda</taxon>
        <taxon>Insecta</taxon>
        <taxon>Pterygota</taxon>
        <taxon>Neoptera</taxon>
        <taxon>Paraneoptera</taxon>
        <taxon>Hemiptera</taxon>
        <taxon>Sternorrhyncha</taxon>
        <taxon>Aphidomorpha</taxon>
        <taxon>Aphidoidea</taxon>
        <taxon>Aphididae</taxon>
        <taxon>Macrosiphini</taxon>
        <taxon>Acyrthosiphon</taxon>
    </lineage>
</organism>
<dbReference type="SMART" id="SM00449">
    <property type="entry name" value="SPRY"/>
    <property type="match status" value="1"/>
</dbReference>
<dbReference type="InterPro" id="IPR001870">
    <property type="entry name" value="B30.2/SPRY"/>
</dbReference>
<dbReference type="OrthoDB" id="2398163at2759"/>
<dbReference type="RefSeq" id="XP_016661254.1">
    <property type="nucleotide sequence ID" value="XM_016805765.1"/>
</dbReference>
<dbReference type="InterPro" id="IPR036047">
    <property type="entry name" value="F-box-like_dom_sf"/>
</dbReference>
<dbReference type="SMART" id="SM00256">
    <property type="entry name" value="FBOX"/>
    <property type="match status" value="1"/>
</dbReference>
<dbReference type="GO" id="GO:0043161">
    <property type="term" value="P:proteasome-mediated ubiquitin-dependent protein catabolic process"/>
    <property type="evidence" value="ECO:0007669"/>
    <property type="project" value="TreeGrafter"/>
</dbReference>
<dbReference type="SUPFAM" id="SSF81383">
    <property type="entry name" value="F-box domain"/>
    <property type="match status" value="1"/>
</dbReference>
<evidence type="ECO:0000313" key="6">
    <source>
        <dbReference type="EnsemblMetazoa" id="XP_016661254.1"/>
    </source>
</evidence>
<feature type="domain" description="F-box" evidence="4">
    <location>
        <begin position="6"/>
        <end position="54"/>
    </location>
</feature>
<reference evidence="6" key="2">
    <citation type="submission" date="2022-06" db="UniProtKB">
        <authorList>
            <consortium name="EnsemblMetazoa"/>
        </authorList>
    </citation>
    <scope>IDENTIFICATION</scope>
</reference>
<evidence type="ECO:0000313" key="7">
    <source>
        <dbReference type="Proteomes" id="UP000007819"/>
    </source>
</evidence>
<evidence type="ECO:0000259" key="4">
    <source>
        <dbReference type="PROSITE" id="PS50181"/>
    </source>
</evidence>
<name>A0A8R2H8W3_ACYPI</name>
<dbReference type="InterPro" id="IPR013320">
    <property type="entry name" value="ConA-like_dom_sf"/>
</dbReference>
<dbReference type="GO" id="GO:0060386">
    <property type="term" value="P:synapse assembly involved in innervation"/>
    <property type="evidence" value="ECO:0007669"/>
    <property type="project" value="TreeGrafter"/>
</dbReference>
<dbReference type="OMA" id="NNEVWRY"/>
<dbReference type="SUPFAM" id="SSF49899">
    <property type="entry name" value="Concanavalin A-like lectins/glucanases"/>
    <property type="match status" value="1"/>
</dbReference>
<evidence type="ECO:0000256" key="1">
    <source>
        <dbReference type="ARBA" id="ARBA00022902"/>
    </source>
</evidence>
<dbReference type="Gene3D" id="1.20.1280.50">
    <property type="match status" value="1"/>
</dbReference>
<accession>A0A8R2H8W3</accession>
<dbReference type="PANTHER" id="PTHR12245">
    <property type="entry name" value="SPRY DOMAIN CONTAINING SOCS BOX PROTEIN"/>
    <property type="match status" value="1"/>
</dbReference>
<dbReference type="KEGG" id="api:107884175"/>